<dbReference type="GO" id="GO:0033387">
    <property type="term" value="P:putrescine biosynthetic process from arginine, via ornithine"/>
    <property type="evidence" value="ECO:0007669"/>
    <property type="project" value="TreeGrafter"/>
</dbReference>
<dbReference type="EMBL" id="JAFNEN010000263">
    <property type="protein sequence ID" value="KAG8187685.1"/>
    <property type="molecule type" value="Genomic_DNA"/>
</dbReference>
<dbReference type="AlphaFoldDB" id="A0AAV6UW40"/>
<dbReference type="SUPFAM" id="SSF50621">
    <property type="entry name" value="Alanine racemase C-terminal domain-like"/>
    <property type="match status" value="1"/>
</dbReference>
<evidence type="ECO:0000256" key="4">
    <source>
        <dbReference type="ARBA" id="ARBA00023115"/>
    </source>
</evidence>
<dbReference type="PROSITE" id="PS00878">
    <property type="entry name" value="ODR_DC_2_1"/>
    <property type="match status" value="1"/>
</dbReference>
<comment type="caution">
    <text evidence="12">The sequence shown here is derived from an EMBL/GenBank/DDBJ whole genome shotgun (WGS) entry which is preliminary data.</text>
</comment>
<evidence type="ECO:0000256" key="7">
    <source>
        <dbReference type="ARBA" id="ARBA00034138"/>
    </source>
</evidence>
<dbReference type="EC" id="4.1.1.17" evidence="7"/>
<evidence type="ECO:0000256" key="3">
    <source>
        <dbReference type="ARBA" id="ARBA00022898"/>
    </source>
</evidence>
<evidence type="ECO:0000256" key="10">
    <source>
        <dbReference type="PIRSR" id="PIRSR600183-50"/>
    </source>
</evidence>
<organism evidence="12 13">
    <name type="scientific">Oedothorax gibbosus</name>
    <dbReference type="NCBI Taxonomy" id="931172"/>
    <lineage>
        <taxon>Eukaryota</taxon>
        <taxon>Metazoa</taxon>
        <taxon>Ecdysozoa</taxon>
        <taxon>Arthropoda</taxon>
        <taxon>Chelicerata</taxon>
        <taxon>Arachnida</taxon>
        <taxon>Araneae</taxon>
        <taxon>Araneomorphae</taxon>
        <taxon>Entelegynae</taxon>
        <taxon>Araneoidea</taxon>
        <taxon>Linyphiidae</taxon>
        <taxon>Erigoninae</taxon>
        <taxon>Oedothorax</taxon>
    </lineage>
</organism>
<dbReference type="InterPro" id="IPR022644">
    <property type="entry name" value="De-COase2_N"/>
</dbReference>
<dbReference type="InterPro" id="IPR029066">
    <property type="entry name" value="PLP-binding_barrel"/>
</dbReference>
<dbReference type="PANTHER" id="PTHR11482:SF6">
    <property type="entry name" value="ORNITHINE DECARBOXYLASE 1-RELATED"/>
    <property type="match status" value="1"/>
</dbReference>
<evidence type="ECO:0000256" key="8">
    <source>
        <dbReference type="ARBA" id="ARBA00046672"/>
    </source>
</evidence>
<dbReference type="Proteomes" id="UP000827092">
    <property type="component" value="Unassembled WGS sequence"/>
</dbReference>
<dbReference type="InterPro" id="IPR002433">
    <property type="entry name" value="Orn_de-COase"/>
</dbReference>
<evidence type="ECO:0000256" key="6">
    <source>
        <dbReference type="ARBA" id="ARBA00034115"/>
    </source>
</evidence>
<feature type="modified residue" description="N6-(pyridoxal phosphate)lysine" evidence="10">
    <location>
        <position position="66"/>
    </location>
</feature>
<comment type="pathway">
    <text evidence="6">Amine and polyamine biosynthesis; putrescine biosynthesis via L-ornithine pathway; putrescine from L-ornithine: step 1/1.</text>
</comment>
<comment type="similarity">
    <text evidence="2">Belongs to the Orn/Lys/Arg decarboxylase class-II family.</text>
</comment>
<dbReference type="PANTHER" id="PTHR11482">
    <property type="entry name" value="ARGININE/DIAMINOPIMELATE/ORNITHINE DECARBOXYLASE"/>
    <property type="match status" value="1"/>
</dbReference>
<comment type="subunit">
    <text evidence="8">Homodimer. Only the dimer is catalytically active, as the active sites are constructed of residues from both monomers.</text>
</comment>
<evidence type="ECO:0000313" key="12">
    <source>
        <dbReference type="EMBL" id="KAG8187685.1"/>
    </source>
</evidence>
<dbReference type="PRINTS" id="PR01182">
    <property type="entry name" value="ORNDCRBXLASE"/>
</dbReference>
<evidence type="ECO:0000256" key="1">
    <source>
        <dbReference type="ARBA" id="ARBA00001933"/>
    </source>
</evidence>
<gene>
    <name evidence="12" type="ORF">JTE90_025212</name>
</gene>
<evidence type="ECO:0000256" key="9">
    <source>
        <dbReference type="ARBA" id="ARBA00049127"/>
    </source>
</evidence>
<dbReference type="InterPro" id="IPR022653">
    <property type="entry name" value="De-COase2_pyr-phos_BS"/>
</dbReference>
<dbReference type="GO" id="GO:0005737">
    <property type="term" value="C:cytoplasm"/>
    <property type="evidence" value="ECO:0007669"/>
    <property type="project" value="TreeGrafter"/>
</dbReference>
<dbReference type="CDD" id="cd00622">
    <property type="entry name" value="PLPDE_III_ODC"/>
    <property type="match status" value="1"/>
</dbReference>
<dbReference type="InterPro" id="IPR009006">
    <property type="entry name" value="Ala_racemase/Decarboxylase_C"/>
</dbReference>
<keyword evidence="3 10" id="KW-0663">Pyridoxal phosphate</keyword>
<keyword evidence="13" id="KW-1185">Reference proteome</keyword>
<dbReference type="Pfam" id="PF02784">
    <property type="entry name" value="Orn_Arg_deC_N"/>
    <property type="match status" value="1"/>
</dbReference>
<evidence type="ECO:0000259" key="11">
    <source>
        <dbReference type="Pfam" id="PF02784"/>
    </source>
</evidence>
<dbReference type="GO" id="GO:0004586">
    <property type="term" value="F:ornithine decarboxylase activity"/>
    <property type="evidence" value="ECO:0007669"/>
    <property type="project" value="UniProtKB-EC"/>
</dbReference>
<dbReference type="PRINTS" id="PR01179">
    <property type="entry name" value="ODADCRBXLASE"/>
</dbReference>
<accession>A0AAV6UW40</accession>
<name>A0AAV6UW40_9ARAC</name>
<dbReference type="Gene3D" id="2.40.37.10">
    <property type="entry name" value="Lyase, Ornithine Decarboxylase, Chain A, domain 1"/>
    <property type="match status" value="1"/>
</dbReference>
<dbReference type="InterPro" id="IPR000183">
    <property type="entry name" value="Orn/DAP/Arg_de-COase"/>
</dbReference>
<feature type="active site" description="Proton donor" evidence="10">
    <location>
        <position position="358"/>
    </location>
</feature>
<proteinExistence type="inferred from homology"/>
<comment type="cofactor">
    <cofactor evidence="1 10">
        <name>pyridoxal 5'-phosphate</name>
        <dbReference type="ChEBI" id="CHEBI:597326"/>
    </cofactor>
</comment>
<reference evidence="12 13" key="1">
    <citation type="journal article" date="2022" name="Nat. Ecol. Evol.">
        <title>A masculinizing supergene underlies an exaggerated male reproductive morph in a spider.</title>
        <authorList>
            <person name="Hendrickx F."/>
            <person name="De Corte Z."/>
            <person name="Sonet G."/>
            <person name="Van Belleghem S.M."/>
            <person name="Kostlbacher S."/>
            <person name="Vangestel C."/>
        </authorList>
    </citation>
    <scope>NUCLEOTIDE SEQUENCE [LARGE SCALE GENOMIC DNA]</scope>
    <source>
        <tissue evidence="12">Whole body</tissue>
    </source>
</reference>
<protein>
    <recommendedName>
        <fullName evidence="7">ornithine decarboxylase</fullName>
        <ecNumber evidence="7">4.1.1.17</ecNumber>
    </recommendedName>
</protein>
<sequence length="439" mass="49181">MDVSPVQGRVTLGTQYFCDKEKEHGVVEHFKNEEGPFMVGDVADIVYKFHLWKREMPEIMPYFAVKANPHPTVLRILAELGAAFDCASKDEMEAVMSLGVSPSSHMIYANTCKSPANLTFAFDSIVRLMTFDNEYELKKMWRFQPAAVLLIRIRADESGVALSFGTNLLIRIRADESGVALSFGTKFGCELDEVPYLLREATRLMFPVVGVSFHIGFNNSNPTVYATTIGWCKKVFQMAEVQGIRMKVVDIGGGFPGANEPQFLEISRIVRDALEEHFNLDDIAVMAEPGTFFVESAFTLYTQVIGKRQKGNQKMYFLNDGAYGSFRQCAVYQSLYEPEPVIGGRSLEPGCSVWGPTCASDDRIIQCCPLPDMDIGEWVAFRNMGAYEGEVATNFNGFPKPTVVFAVNAAIRPRFEACRTWPELLKLLKEQIAHKLDKK</sequence>
<evidence type="ECO:0000256" key="5">
    <source>
        <dbReference type="ARBA" id="ARBA00023239"/>
    </source>
</evidence>
<dbReference type="SUPFAM" id="SSF51419">
    <property type="entry name" value="PLP-binding barrel"/>
    <property type="match status" value="1"/>
</dbReference>
<dbReference type="Gene3D" id="3.20.20.10">
    <property type="entry name" value="Alanine racemase"/>
    <property type="match status" value="1"/>
</dbReference>
<evidence type="ECO:0000256" key="2">
    <source>
        <dbReference type="ARBA" id="ARBA00008872"/>
    </source>
</evidence>
<keyword evidence="5" id="KW-0456">Lyase</keyword>
<keyword evidence="4" id="KW-0620">Polyamine biosynthesis</keyword>
<comment type="catalytic activity">
    <reaction evidence="9">
        <text>L-ornithine + H(+) = putrescine + CO2</text>
        <dbReference type="Rhea" id="RHEA:22964"/>
        <dbReference type="ChEBI" id="CHEBI:15378"/>
        <dbReference type="ChEBI" id="CHEBI:16526"/>
        <dbReference type="ChEBI" id="CHEBI:46911"/>
        <dbReference type="ChEBI" id="CHEBI:326268"/>
        <dbReference type="EC" id="4.1.1.17"/>
    </reaction>
</comment>
<dbReference type="FunFam" id="3.20.20.10:FF:000008">
    <property type="entry name" value="Ornithine decarboxylase"/>
    <property type="match status" value="1"/>
</dbReference>
<evidence type="ECO:0000313" key="13">
    <source>
        <dbReference type="Proteomes" id="UP000827092"/>
    </source>
</evidence>
<feature type="domain" description="Orn/DAP/Arg decarboxylase 2 N-terminal" evidence="11">
    <location>
        <begin position="43"/>
        <end position="294"/>
    </location>
</feature>